<dbReference type="Pfam" id="PF13591">
    <property type="entry name" value="MerR_2"/>
    <property type="match status" value="1"/>
</dbReference>
<proteinExistence type="predicted"/>
<keyword evidence="3" id="KW-1185">Reference proteome</keyword>
<accession>A0A6N8J6X5</accession>
<dbReference type="Gene3D" id="1.10.1660.10">
    <property type="match status" value="1"/>
</dbReference>
<reference evidence="2 3" key="1">
    <citation type="submission" date="2019-12" db="EMBL/GenBank/DDBJ databases">
        <title>The draft genomic sequence of strain Chitinophaga oryziterrae JCM 16595.</title>
        <authorList>
            <person name="Zhang X."/>
        </authorList>
    </citation>
    <scope>NUCLEOTIDE SEQUENCE [LARGE SCALE GENOMIC DNA]</scope>
    <source>
        <strain evidence="2 3">JCM 16595</strain>
    </source>
</reference>
<evidence type="ECO:0008006" key="4">
    <source>
        <dbReference type="Google" id="ProtNLM"/>
    </source>
</evidence>
<keyword evidence="1" id="KW-0175">Coiled coil</keyword>
<sequence>MQTELIAISQYCSVHNIDSSFISALADEGLIAVTVVEGGSYIESEQLSDLEIYTRWHAEMGINTEGIDIIKYLLDKIKMMQRDMEQLEHKLQLYSGL</sequence>
<dbReference type="EMBL" id="WRXO01000001">
    <property type="protein sequence ID" value="MVT40348.1"/>
    <property type="molecule type" value="Genomic_DNA"/>
</dbReference>
<feature type="coiled-coil region" evidence="1">
    <location>
        <begin position="70"/>
        <end position="97"/>
    </location>
</feature>
<dbReference type="Proteomes" id="UP000468388">
    <property type="component" value="Unassembled WGS sequence"/>
</dbReference>
<dbReference type="OrthoDB" id="1494789at2"/>
<name>A0A6N8J6X5_9BACT</name>
<dbReference type="RefSeq" id="WP_157298982.1">
    <property type="nucleotide sequence ID" value="NZ_BAAAZB010000005.1"/>
</dbReference>
<dbReference type="AlphaFoldDB" id="A0A6N8J6X5"/>
<gene>
    <name evidence="2" type="ORF">GO495_07125</name>
</gene>
<evidence type="ECO:0000313" key="3">
    <source>
        <dbReference type="Proteomes" id="UP000468388"/>
    </source>
</evidence>
<evidence type="ECO:0000313" key="2">
    <source>
        <dbReference type="EMBL" id="MVT40348.1"/>
    </source>
</evidence>
<evidence type="ECO:0000256" key="1">
    <source>
        <dbReference type="SAM" id="Coils"/>
    </source>
</evidence>
<comment type="caution">
    <text evidence="2">The sequence shown here is derived from an EMBL/GenBank/DDBJ whole genome shotgun (WGS) entry which is preliminary data.</text>
</comment>
<protein>
    <recommendedName>
        <fullName evidence="4">MerR family transcriptional regulator</fullName>
    </recommendedName>
</protein>
<organism evidence="2 3">
    <name type="scientific">Chitinophaga oryziterrae</name>
    <dbReference type="NCBI Taxonomy" id="1031224"/>
    <lineage>
        <taxon>Bacteria</taxon>
        <taxon>Pseudomonadati</taxon>
        <taxon>Bacteroidota</taxon>
        <taxon>Chitinophagia</taxon>
        <taxon>Chitinophagales</taxon>
        <taxon>Chitinophagaceae</taxon>
        <taxon>Chitinophaga</taxon>
    </lineage>
</organism>